<evidence type="ECO:0008006" key="5">
    <source>
        <dbReference type="Google" id="ProtNLM"/>
    </source>
</evidence>
<dbReference type="EMBL" id="BMMI01000013">
    <property type="protein sequence ID" value="GGL84021.1"/>
    <property type="molecule type" value="Genomic_DNA"/>
</dbReference>
<dbReference type="RefSeq" id="WP_166757618.1">
    <property type="nucleotide sequence ID" value="NZ_BAABJU010000008.1"/>
</dbReference>
<reference evidence="1" key="4">
    <citation type="submission" date="2024-05" db="EMBL/GenBank/DDBJ databases">
        <authorList>
            <person name="Sun Q."/>
            <person name="Zhou Y."/>
        </authorList>
    </citation>
    <scope>NUCLEOTIDE SEQUENCE</scope>
    <source>
        <strain evidence="1">CGMCC 4.5581</strain>
    </source>
</reference>
<reference evidence="4" key="2">
    <citation type="journal article" date="2019" name="Int. J. Syst. Evol. Microbiol.">
        <title>The Global Catalogue of Microorganisms (GCM) 10K type strain sequencing project: providing services to taxonomists for standard genome sequencing and annotation.</title>
        <authorList>
            <consortium name="The Broad Institute Genomics Platform"/>
            <consortium name="The Broad Institute Genome Sequencing Center for Infectious Disease"/>
            <person name="Wu L."/>
            <person name="Ma J."/>
        </authorList>
    </citation>
    <scope>NUCLEOTIDE SEQUENCE [LARGE SCALE GENOMIC DNA]</scope>
    <source>
        <strain evidence="4">CGMCC 4.5581</strain>
    </source>
</reference>
<gene>
    <name evidence="2" type="ORF">FB380_004606</name>
    <name evidence="1" type="ORF">GCM10011589_45600</name>
</gene>
<dbReference type="AlphaFoldDB" id="A0A846LX80"/>
<evidence type="ECO:0000313" key="3">
    <source>
        <dbReference type="Proteomes" id="UP000552836"/>
    </source>
</evidence>
<reference evidence="1" key="1">
    <citation type="journal article" date="2014" name="Int. J. Syst. Evol. Microbiol.">
        <title>Complete genome of a new Firmicutes species belonging to the dominant human colonic microbiota ('Ruminococcus bicirculans') reveals two chromosomes and a selective capacity to utilize plant glucans.</title>
        <authorList>
            <consortium name="NISC Comparative Sequencing Program"/>
            <person name="Wegmann U."/>
            <person name="Louis P."/>
            <person name="Goesmann A."/>
            <person name="Henrissat B."/>
            <person name="Duncan S.H."/>
            <person name="Flint H.J."/>
        </authorList>
    </citation>
    <scope>NUCLEOTIDE SEQUENCE</scope>
    <source>
        <strain evidence="1">CGMCC 4.5581</strain>
    </source>
</reference>
<comment type="caution">
    <text evidence="2">The sequence shown here is derived from an EMBL/GenBank/DDBJ whole genome shotgun (WGS) entry which is preliminary data.</text>
</comment>
<accession>A0A846LX80</accession>
<protein>
    <recommendedName>
        <fullName evidence="5">Peptidase C14 caspase catalytic subunit p20</fullName>
    </recommendedName>
</protein>
<evidence type="ECO:0000313" key="4">
    <source>
        <dbReference type="Proteomes" id="UP000648663"/>
    </source>
</evidence>
<name>A0A846LX80_9ACTN</name>
<reference evidence="2 3" key="3">
    <citation type="submission" date="2020-02" db="EMBL/GenBank/DDBJ databases">
        <title>Sequencing the genomes of 1000 actinobacteria strains.</title>
        <authorList>
            <person name="Klenk H.-P."/>
        </authorList>
    </citation>
    <scope>NUCLEOTIDE SEQUENCE [LARGE SCALE GENOMIC DNA]</scope>
    <source>
        <strain evidence="2 3">DSM 45201</strain>
    </source>
</reference>
<proteinExistence type="predicted"/>
<evidence type="ECO:0000313" key="1">
    <source>
        <dbReference type="EMBL" id="GGL84021.1"/>
    </source>
</evidence>
<dbReference type="Proteomes" id="UP000648663">
    <property type="component" value="Unassembled WGS sequence"/>
</dbReference>
<sequence>MGKMRNWHAFLQVAATGPAGGAPIDRRSKSWVLLPKTASSLLCSIPDITYWDDHWRDKPGYRGATHQYHHDAKIDIDYAELAESFGQIQQYFKTEAYNDLNFDGGLLNFCFSGHGREGDGALCLANDTFLTPDDFLDFCLEIRRAAPGTERLRIAVMLDSCFSGAFILRALEALLHEHDDDLVPEYLLASSMPDEESFELPSIGHGLSTFCWSLQPHSPGSLVATAHGMPGLTWSIAAGPQGCSFVTGGLQNPIKYDEYELQIAGGRVPVYVNDESMEVRSREDWERDLRAHRDKLRDAIGYLHPGGRFRIEVQNVDTAYGSS</sequence>
<dbReference type="EMBL" id="JAAMPA010000003">
    <property type="protein sequence ID" value="NIH70108.1"/>
    <property type="molecule type" value="Genomic_DNA"/>
</dbReference>
<organism evidence="2 3">
    <name type="scientific">Modestobacter marinus</name>
    <dbReference type="NCBI Taxonomy" id="477641"/>
    <lineage>
        <taxon>Bacteria</taxon>
        <taxon>Bacillati</taxon>
        <taxon>Actinomycetota</taxon>
        <taxon>Actinomycetes</taxon>
        <taxon>Geodermatophilales</taxon>
        <taxon>Geodermatophilaceae</taxon>
        <taxon>Modestobacter</taxon>
    </lineage>
</organism>
<keyword evidence="4" id="KW-1185">Reference proteome</keyword>
<evidence type="ECO:0000313" key="2">
    <source>
        <dbReference type="EMBL" id="NIH70108.1"/>
    </source>
</evidence>
<dbReference type="Proteomes" id="UP000552836">
    <property type="component" value="Unassembled WGS sequence"/>
</dbReference>